<dbReference type="Pfam" id="PF00265">
    <property type="entry name" value="TK"/>
    <property type="match status" value="1"/>
</dbReference>
<dbReference type="GO" id="GO:0071897">
    <property type="term" value="P:DNA biosynthetic process"/>
    <property type="evidence" value="ECO:0007669"/>
    <property type="project" value="UniProtKB-KW"/>
</dbReference>
<gene>
    <name evidence="12" type="ORF">KCG48_10115</name>
</gene>
<evidence type="ECO:0000313" key="12">
    <source>
        <dbReference type="EMBL" id="MBR0576690.1"/>
    </source>
</evidence>
<dbReference type="GO" id="GO:0005829">
    <property type="term" value="C:cytosol"/>
    <property type="evidence" value="ECO:0007669"/>
    <property type="project" value="TreeGrafter"/>
</dbReference>
<keyword evidence="5 10" id="KW-0547">Nucleotide-binding</keyword>
<proteinExistence type="inferred from homology"/>
<sequence>MSKLYFRYGAMNSGKSTNLMQVAYNYEERGMKVKIFKPQVDAKGGTKLVSRLGVVREADYAVREEDDLYAITEKWIQQEGTIHCILVDEVQFLKAKHIDELLKVAVTLKVPVICYGLRTDFLMNGFEGSARLLLLAHSIEELKTICTCGRKALLNGRKINGEFVFEGAQVAIDLVDQVEYQSLCADCYFKYKKKDEERKRMNKDLVKA</sequence>
<dbReference type="RefSeq" id="WP_211802004.1">
    <property type="nucleotide sequence ID" value="NZ_JAGSCS010000013.1"/>
</dbReference>
<dbReference type="EMBL" id="JAGSCS010000013">
    <property type="protein sequence ID" value="MBR0576690.1"/>
    <property type="molecule type" value="Genomic_DNA"/>
</dbReference>
<keyword evidence="6 10" id="KW-0418">Kinase</keyword>
<protein>
    <recommendedName>
        <fullName evidence="2 10">Thymidine kinase</fullName>
        <ecNumber evidence="2 10">2.7.1.21</ecNumber>
    </recommendedName>
</protein>
<dbReference type="InterPro" id="IPR027417">
    <property type="entry name" value="P-loop_NTPase"/>
</dbReference>
<dbReference type="GO" id="GO:0046104">
    <property type="term" value="P:thymidine metabolic process"/>
    <property type="evidence" value="ECO:0007669"/>
    <property type="project" value="TreeGrafter"/>
</dbReference>
<comment type="similarity">
    <text evidence="1 11">Belongs to the thymidine kinase family.</text>
</comment>
<evidence type="ECO:0000256" key="6">
    <source>
        <dbReference type="ARBA" id="ARBA00022777"/>
    </source>
</evidence>
<dbReference type="InterPro" id="IPR001267">
    <property type="entry name" value="Thymidine_kinase"/>
</dbReference>
<evidence type="ECO:0000256" key="4">
    <source>
        <dbReference type="ARBA" id="ARBA00022679"/>
    </source>
</evidence>
<dbReference type="GO" id="GO:0005524">
    <property type="term" value="F:ATP binding"/>
    <property type="evidence" value="ECO:0007669"/>
    <property type="project" value="UniProtKB-KW"/>
</dbReference>
<evidence type="ECO:0000256" key="8">
    <source>
        <dbReference type="PIRSR" id="PIRSR035805-1"/>
    </source>
</evidence>
<evidence type="ECO:0000256" key="7">
    <source>
        <dbReference type="ARBA" id="ARBA00022840"/>
    </source>
</evidence>
<evidence type="ECO:0000256" key="3">
    <source>
        <dbReference type="ARBA" id="ARBA00022634"/>
    </source>
</evidence>
<reference evidence="12" key="1">
    <citation type="submission" date="2021-04" db="EMBL/GenBank/DDBJ databases">
        <title>Proteiniclasticum sedimins sp. nov., an obligate anaerobic bacterium isolated from anaerobic sludge.</title>
        <authorList>
            <person name="Liu J."/>
        </authorList>
    </citation>
    <scope>NUCLEOTIDE SEQUENCE</scope>
    <source>
        <strain evidence="12">BAD-10</strain>
    </source>
</reference>
<evidence type="ECO:0000256" key="1">
    <source>
        <dbReference type="ARBA" id="ARBA00007587"/>
    </source>
</evidence>
<dbReference type="PIRSF" id="PIRSF035805">
    <property type="entry name" value="TK_cell"/>
    <property type="match status" value="1"/>
</dbReference>
<evidence type="ECO:0000256" key="9">
    <source>
        <dbReference type="PIRSR" id="PIRSR035805-2"/>
    </source>
</evidence>
<dbReference type="Proteomes" id="UP000675379">
    <property type="component" value="Unassembled WGS sequence"/>
</dbReference>
<dbReference type="SUPFAM" id="SSF57716">
    <property type="entry name" value="Glucocorticoid receptor-like (DNA-binding domain)"/>
    <property type="match status" value="1"/>
</dbReference>
<feature type="binding site" evidence="9">
    <location>
        <position position="180"/>
    </location>
    <ligand>
        <name>substrate</name>
    </ligand>
</feature>
<keyword evidence="4 10" id="KW-0808">Transferase</keyword>
<keyword evidence="7 10" id="KW-0067">ATP-binding</keyword>
<name>A0A941CQ38_9CLOT</name>
<organism evidence="12 13">
    <name type="scientific">Proteiniclasticum sediminis</name>
    <dbReference type="NCBI Taxonomy" id="2804028"/>
    <lineage>
        <taxon>Bacteria</taxon>
        <taxon>Bacillati</taxon>
        <taxon>Bacillota</taxon>
        <taxon>Clostridia</taxon>
        <taxon>Eubacteriales</taxon>
        <taxon>Clostridiaceae</taxon>
        <taxon>Proteiniclasticum</taxon>
    </lineage>
</organism>
<feature type="active site" description="Proton acceptor" evidence="8">
    <location>
        <position position="89"/>
    </location>
</feature>
<dbReference type="NCBIfam" id="NF003300">
    <property type="entry name" value="PRK04296.1-5"/>
    <property type="match status" value="1"/>
</dbReference>
<evidence type="ECO:0000256" key="10">
    <source>
        <dbReference type="RuleBase" id="RU000544"/>
    </source>
</evidence>
<comment type="catalytic activity">
    <reaction evidence="10">
        <text>thymidine + ATP = dTMP + ADP + H(+)</text>
        <dbReference type="Rhea" id="RHEA:19129"/>
        <dbReference type="ChEBI" id="CHEBI:15378"/>
        <dbReference type="ChEBI" id="CHEBI:17748"/>
        <dbReference type="ChEBI" id="CHEBI:30616"/>
        <dbReference type="ChEBI" id="CHEBI:63528"/>
        <dbReference type="ChEBI" id="CHEBI:456216"/>
        <dbReference type="EC" id="2.7.1.21"/>
    </reaction>
</comment>
<dbReference type="GO" id="GO:0004797">
    <property type="term" value="F:thymidine kinase activity"/>
    <property type="evidence" value="ECO:0007669"/>
    <property type="project" value="UniProtKB-EC"/>
</dbReference>
<comment type="caution">
    <text evidence="12">The sequence shown here is derived from an EMBL/GenBank/DDBJ whole genome shotgun (WGS) entry which is preliminary data.</text>
</comment>
<dbReference type="EC" id="2.7.1.21" evidence="2 10"/>
<evidence type="ECO:0000256" key="2">
    <source>
        <dbReference type="ARBA" id="ARBA00012118"/>
    </source>
</evidence>
<dbReference type="PANTHER" id="PTHR11441:SF0">
    <property type="entry name" value="THYMIDINE KINASE, CYTOSOLIC"/>
    <property type="match status" value="1"/>
</dbReference>
<keyword evidence="13" id="KW-1185">Reference proteome</keyword>
<evidence type="ECO:0000313" key="13">
    <source>
        <dbReference type="Proteomes" id="UP000675379"/>
    </source>
</evidence>
<evidence type="ECO:0000256" key="11">
    <source>
        <dbReference type="RuleBase" id="RU004165"/>
    </source>
</evidence>
<accession>A0A941CQ38</accession>
<keyword evidence="3 10" id="KW-0237">DNA synthesis</keyword>
<dbReference type="Gene3D" id="3.40.50.300">
    <property type="entry name" value="P-loop containing nucleotide triphosphate hydrolases"/>
    <property type="match status" value="1"/>
</dbReference>
<evidence type="ECO:0000256" key="5">
    <source>
        <dbReference type="ARBA" id="ARBA00022741"/>
    </source>
</evidence>
<dbReference type="PANTHER" id="PTHR11441">
    <property type="entry name" value="THYMIDINE KINASE"/>
    <property type="match status" value="1"/>
</dbReference>
<dbReference type="AlphaFoldDB" id="A0A941CQ38"/>
<dbReference type="SUPFAM" id="SSF52540">
    <property type="entry name" value="P-loop containing nucleoside triphosphate hydrolases"/>
    <property type="match status" value="1"/>
</dbReference>